<comment type="caution">
    <text evidence="1">The sequence shown here is derived from an EMBL/GenBank/DDBJ whole genome shotgun (WGS) entry which is preliminary data.</text>
</comment>
<name>A0A939BVF7_9ACTN</name>
<dbReference type="Proteomes" id="UP000663791">
    <property type="component" value="Unassembled WGS sequence"/>
</dbReference>
<organism evidence="1 2">
    <name type="scientific">Nocardioides faecalis</name>
    <dbReference type="NCBI Taxonomy" id="2803858"/>
    <lineage>
        <taxon>Bacteria</taxon>
        <taxon>Bacillati</taxon>
        <taxon>Actinomycetota</taxon>
        <taxon>Actinomycetes</taxon>
        <taxon>Propionibacteriales</taxon>
        <taxon>Nocardioidaceae</taxon>
        <taxon>Nocardioides</taxon>
    </lineage>
</organism>
<evidence type="ECO:0000313" key="2">
    <source>
        <dbReference type="Proteomes" id="UP000663791"/>
    </source>
</evidence>
<sequence length="142" mass="15146">MTDPAAPSASPAPIAVPDPEVLAANAALAQRWLPAFLAGERADEDVYAEQVTTWHNIGERTVEVQRTPSRTRLSDGGADLRTVDVRLRVDADGWVLQATTVGTSAAGEAVRIPVCLVVTVREGRIARFEEYADSAAVRPLLG</sequence>
<protein>
    <recommendedName>
        <fullName evidence="3">Nuclear transport factor 2 family protein</fullName>
    </recommendedName>
</protein>
<dbReference type="EMBL" id="JAERTX010000006">
    <property type="protein sequence ID" value="MBM9459896.1"/>
    <property type="molecule type" value="Genomic_DNA"/>
</dbReference>
<reference evidence="1" key="1">
    <citation type="submission" date="2021-01" db="EMBL/GenBank/DDBJ databases">
        <title>Novel species in genus Nocardioides.</title>
        <authorList>
            <person name="Zhang G."/>
        </authorList>
    </citation>
    <scope>NUCLEOTIDE SEQUENCE</scope>
    <source>
        <strain evidence="1">Zg-536</strain>
    </source>
</reference>
<dbReference type="AlphaFoldDB" id="A0A939BVF7"/>
<accession>A0A939BVF7</accession>
<proteinExistence type="predicted"/>
<evidence type="ECO:0008006" key="3">
    <source>
        <dbReference type="Google" id="ProtNLM"/>
    </source>
</evidence>
<keyword evidence="2" id="KW-1185">Reference proteome</keyword>
<dbReference type="RefSeq" id="WP_205291204.1">
    <property type="nucleotide sequence ID" value="NZ_CP074406.1"/>
</dbReference>
<dbReference type="Gene3D" id="3.10.450.50">
    <property type="match status" value="1"/>
</dbReference>
<evidence type="ECO:0000313" key="1">
    <source>
        <dbReference type="EMBL" id="MBM9459896.1"/>
    </source>
</evidence>
<dbReference type="InterPro" id="IPR032710">
    <property type="entry name" value="NTF2-like_dom_sf"/>
</dbReference>
<dbReference type="SUPFAM" id="SSF54427">
    <property type="entry name" value="NTF2-like"/>
    <property type="match status" value="1"/>
</dbReference>
<gene>
    <name evidence="1" type="ORF">JK386_08255</name>
</gene>